<evidence type="ECO:0000256" key="1">
    <source>
        <dbReference type="SAM" id="MobiDB-lite"/>
    </source>
</evidence>
<feature type="region of interest" description="Disordered" evidence="1">
    <location>
        <begin position="1"/>
        <end position="26"/>
    </location>
</feature>
<evidence type="ECO:0000313" key="3">
    <source>
        <dbReference type="EMBL" id="SHL24862.1"/>
    </source>
</evidence>
<proteinExistence type="predicted"/>
<feature type="non-terminal residue" evidence="2">
    <location>
        <position position="26"/>
    </location>
</feature>
<gene>
    <name evidence="2" type="ORF">SAMN05192548_103965</name>
    <name evidence="3" type="ORF">SAMN05192548_10871</name>
</gene>
<sequence length="26" mass="2739">MTPKDRSAPHPPYDASPAANGDERGT</sequence>
<name>A0A1M6VKD2_9BURK</name>
<dbReference type="EMBL" id="FRAB01000087">
    <property type="protein sequence ID" value="SHL24862.1"/>
    <property type="molecule type" value="Genomic_DNA"/>
</dbReference>
<dbReference type="EMBL" id="FRAB01000039">
    <property type="protein sequence ID" value="SHK81686.1"/>
    <property type="molecule type" value="Genomic_DNA"/>
</dbReference>
<dbReference type="Proteomes" id="UP000184395">
    <property type="component" value="Unassembled WGS sequence"/>
</dbReference>
<evidence type="ECO:0000313" key="2">
    <source>
        <dbReference type="EMBL" id="SHK81686.1"/>
    </source>
</evidence>
<reference evidence="2 4" key="1">
    <citation type="submission" date="2016-11" db="EMBL/GenBank/DDBJ databases">
        <authorList>
            <person name="Jaros S."/>
            <person name="Januszkiewicz K."/>
            <person name="Wedrychowicz H."/>
        </authorList>
    </citation>
    <scope>NUCLEOTIDE SEQUENCE [LARGE SCALE GENOMIC DNA]</scope>
    <source>
        <strain evidence="2 4">LMG 20594</strain>
    </source>
</reference>
<dbReference type="AlphaFoldDB" id="A0A1M6VKD2"/>
<accession>A0A1M6VKD2</accession>
<protein>
    <submittedName>
        <fullName evidence="2">Uncharacterized protein</fullName>
    </submittedName>
</protein>
<organism evidence="2 4">
    <name type="scientific">Paraburkholderia terricola</name>
    <dbReference type="NCBI Taxonomy" id="169427"/>
    <lineage>
        <taxon>Bacteria</taxon>
        <taxon>Pseudomonadati</taxon>
        <taxon>Pseudomonadota</taxon>
        <taxon>Betaproteobacteria</taxon>
        <taxon>Burkholderiales</taxon>
        <taxon>Burkholderiaceae</taxon>
        <taxon>Paraburkholderia</taxon>
    </lineage>
</organism>
<evidence type="ECO:0000313" key="4">
    <source>
        <dbReference type="Proteomes" id="UP000184395"/>
    </source>
</evidence>